<organism evidence="1 2">
    <name type="scientific">Clathrospora elynae</name>
    <dbReference type="NCBI Taxonomy" id="706981"/>
    <lineage>
        <taxon>Eukaryota</taxon>
        <taxon>Fungi</taxon>
        <taxon>Dikarya</taxon>
        <taxon>Ascomycota</taxon>
        <taxon>Pezizomycotina</taxon>
        <taxon>Dothideomycetes</taxon>
        <taxon>Pleosporomycetidae</taxon>
        <taxon>Pleosporales</taxon>
        <taxon>Diademaceae</taxon>
        <taxon>Clathrospora</taxon>
    </lineage>
</organism>
<evidence type="ECO:0000313" key="2">
    <source>
        <dbReference type="Proteomes" id="UP000800038"/>
    </source>
</evidence>
<gene>
    <name evidence="1" type="ORF">EJ02DRAFT_459620</name>
</gene>
<dbReference type="AlphaFoldDB" id="A0A6A5SCY7"/>
<reference evidence="1" key="1">
    <citation type="journal article" date="2020" name="Stud. Mycol.">
        <title>101 Dothideomycetes genomes: a test case for predicting lifestyles and emergence of pathogens.</title>
        <authorList>
            <person name="Haridas S."/>
            <person name="Albert R."/>
            <person name="Binder M."/>
            <person name="Bloem J."/>
            <person name="Labutti K."/>
            <person name="Salamov A."/>
            <person name="Andreopoulos B."/>
            <person name="Baker S."/>
            <person name="Barry K."/>
            <person name="Bills G."/>
            <person name="Bluhm B."/>
            <person name="Cannon C."/>
            <person name="Castanera R."/>
            <person name="Culley D."/>
            <person name="Daum C."/>
            <person name="Ezra D."/>
            <person name="Gonzalez J."/>
            <person name="Henrissat B."/>
            <person name="Kuo A."/>
            <person name="Liang C."/>
            <person name="Lipzen A."/>
            <person name="Lutzoni F."/>
            <person name="Magnuson J."/>
            <person name="Mondo S."/>
            <person name="Nolan M."/>
            <person name="Ohm R."/>
            <person name="Pangilinan J."/>
            <person name="Park H.-J."/>
            <person name="Ramirez L."/>
            <person name="Alfaro M."/>
            <person name="Sun H."/>
            <person name="Tritt A."/>
            <person name="Yoshinaga Y."/>
            <person name="Zwiers L.-H."/>
            <person name="Turgeon B."/>
            <person name="Goodwin S."/>
            <person name="Spatafora J."/>
            <person name="Crous P."/>
            <person name="Grigoriev I."/>
        </authorList>
    </citation>
    <scope>NUCLEOTIDE SEQUENCE</scope>
    <source>
        <strain evidence="1">CBS 161.51</strain>
    </source>
</reference>
<protein>
    <submittedName>
        <fullName evidence="1">Uncharacterized protein</fullName>
    </submittedName>
</protein>
<evidence type="ECO:0000313" key="1">
    <source>
        <dbReference type="EMBL" id="KAF1936326.1"/>
    </source>
</evidence>
<accession>A0A6A5SCY7</accession>
<name>A0A6A5SCY7_9PLEO</name>
<dbReference type="Proteomes" id="UP000800038">
    <property type="component" value="Unassembled WGS sequence"/>
</dbReference>
<sequence>MVARPLYFPAIITLAHNAQSQISAYHNVYFSTYAFYRLQTHAVKTSPKGSITCPNCEWRHLHCFQKSSYASTVRIPSHRELLETLQYASTFFFSCVSFVLPLP</sequence>
<keyword evidence="2" id="KW-1185">Reference proteome</keyword>
<dbReference type="EMBL" id="ML976195">
    <property type="protein sequence ID" value="KAF1936326.1"/>
    <property type="molecule type" value="Genomic_DNA"/>
</dbReference>
<proteinExistence type="predicted"/>